<dbReference type="AlphaFoldDB" id="K3ZKU1"/>
<sequence>MTGEVVEKSHVCPVSFQHKAGKDDIQFLSVCNPSSALVHFAHRLVDRMNGTSRKEVFFGVSQEQEPVV</sequence>
<organism evidence="1 2">
    <name type="scientific">Setaria italica</name>
    <name type="common">Foxtail millet</name>
    <name type="synonym">Panicum italicum</name>
    <dbReference type="NCBI Taxonomy" id="4555"/>
    <lineage>
        <taxon>Eukaryota</taxon>
        <taxon>Viridiplantae</taxon>
        <taxon>Streptophyta</taxon>
        <taxon>Embryophyta</taxon>
        <taxon>Tracheophyta</taxon>
        <taxon>Spermatophyta</taxon>
        <taxon>Magnoliopsida</taxon>
        <taxon>Liliopsida</taxon>
        <taxon>Poales</taxon>
        <taxon>Poaceae</taxon>
        <taxon>PACMAD clade</taxon>
        <taxon>Panicoideae</taxon>
        <taxon>Panicodae</taxon>
        <taxon>Paniceae</taxon>
        <taxon>Cenchrinae</taxon>
        <taxon>Setaria</taxon>
    </lineage>
</organism>
<dbReference type="Proteomes" id="UP000004995">
    <property type="component" value="Unassembled WGS sequence"/>
</dbReference>
<protein>
    <submittedName>
        <fullName evidence="1">Uncharacterized protein</fullName>
    </submittedName>
</protein>
<dbReference type="InParanoid" id="K3ZKU1"/>
<keyword evidence="2" id="KW-1185">Reference proteome</keyword>
<accession>K3ZKU1</accession>
<reference evidence="2" key="1">
    <citation type="journal article" date="2012" name="Nat. Biotechnol.">
        <title>Reference genome sequence of the model plant Setaria.</title>
        <authorList>
            <person name="Bennetzen J.L."/>
            <person name="Schmutz J."/>
            <person name="Wang H."/>
            <person name="Percifield R."/>
            <person name="Hawkins J."/>
            <person name="Pontaroli A.C."/>
            <person name="Estep M."/>
            <person name="Feng L."/>
            <person name="Vaughn J.N."/>
            <person name="Grimwood J."/>
            <person name="Jenkins J."/>
            <person name="Barry K."/>
            <person name="Lindquist E."/>
            <person name="Hellsten U."/>
            <person name="Deshpande S."/>
            <person name="Wang X."/>
            <person name="Wu X."/>
            <person name="Mitros T."/>
            <person name="Triplett J."/>
            <person name="Yang X."/>
            <person name="Ye C.Y."/>
            <person name="Mauro-Herrera M."/>
            <person name="Wang L."/>
            <person name="Li P."/>
            <person name="Sharma M."/>
            <person name="Sharma R."/>
            <person name="Ronald P.C."/>
            <person name="Panaud O."/>
            <person name="Kellogg E.A."/>
            <person name="Brutnell T.P."/>
            <person name="Doust A.N."/>
            <person name="Tuskan G.A."/>
            <person name="Rokhsar D."/>
            <person name="Devos K.M."/>
        </authorList>
    </citation>
    <scope>NUCLEOTIDE SEQUENCE [LARGE SCALE GENOMIC DNA]</scope>
    <source>
        <strain evidence="2">cv. Yugu1</strain>
    </source>
</reference>
<evidence type="ECO:0000313" key="1">
    <source>
        <dbReference type="EnsemblPlants" id="KQK93303"/>
    </source>
</evidence>
<proteinExistence type="predicted"/>
<dbReference type="Gramene" id="KQK93303">
    <property type="protein sequence ID" value="KQK93303"/>
    <property type="gene ID" value="SETIT_027197mg"/>
</dbReference>
<dbReference type="EMBL" id="AGNK02004600">
    <property type="status" value="NOT_ANNOTATED_CDS"/>
    <property type="molecule type" value="Genomic_DNA"/>
</dbReference>
<reference evidence="1" key="2">
    <citation type="submission" date="2018-08" db="UniProtKB">
        <authorList>
            <consortium name="EnsemblPlants"/>
        </authorList>
    </citation>
    <scope>IDENTIFICATION</scope>
    <source>
        <strain evidence="1">Yugu1</strain>
    </source>
</reference>
<name>K3ZKU1_SETIT</name>
<dbReference type="EnsemblPlants" id="KQK93303">
    <property type="protein sequence ID" value="KQK93303"/>
    <property type="gene ID" value="SETIT_027197mg"/>
</dbReference>
<dbReference type="HOGENOM" id="CLU_2798801_0_0_1"/>
<evidence type="ECO:0000313" key="2">
    <source>
        <dbReference type="Proteomes" id="UP000004995"/>
    </source>
</evidence>